<accession>A0A8B6BXT7</accession>
<keyword evidence="2" id="KW-1185">Reference proteome</keyword>
<evidence type="ECO:0000313" key="1">
    <source>
        <dbReference type="EMBL" id="VDH96843.1"/>
    </source>
</evidence>
<dbReference type="AlphaFoldDB" id="A0A8B6BXT7"/>
<name>A0A8B6BXT7_MYTGA</name>
<proteinExistence type="predicted"/>
<protein>
    <submittedName>
        <fullName evidence="1">Uncharacterized protein</fullName>
    </submittedName>
</protein>
<reference evidence="1" key="1">
    <citation type="submission" date="2018-11" db="EMBL/GenBank/DDBJ databases">
        <authorList>
            <person name="Alioto T."/>
            <person name="Alioto T."/>
        </authorList>
    </citation>
    <scope>NUCLEOTIDE SEQUENCE</scope>
</reference>
<sequence length="131" mass="15372">MVMMMDASPLTFRRRKPIRLPFIVKMFEYRLKSCHYSLPWIVKLTTLAAKRYGRHLQTNDMADTCNTNDMADTLAAKRYGRHLQTNDMADTCKTNDMADTCRQTIWQTLADKRYGRHLQTNDMADTCRQTI</sequence>
<organism evidence="1 2">
    <name type="scientific">Mytilus galloprovincialis</name>
    <name type="common">Mediterranean mussel</name>
    <dbReference type="NCBI Taxonomy" id="29158"/>
    <lineage>
        <taxon>Eukaryota</taxon>
        <taxon>Metazoa</taxon>
        <taxon>Spiralia</taxon>
        <taxon>Lophotrochozoa</taxon>
        <taxon>Mollusca</taxon>
        <taxon>Bivalvia</taxon>
        <taxon>Autobranchia</taxon>
        <taxon>Pteriomorphia</taxon>
        <taxon>Mytilida</taxon>
        <taxon>Mytiloidea</taxon>
        <taxon>Mytilidae</taxon>
        <taxon>Mytilinae</taxon>
        <taxon>Mytilus</taxon>
    </lineage>
</organism>
<comment type="caution">
    <text evidence="1">The sequence shown here is derived from an EMBL/GenBank/DDBJ whole genome shotgun (WGS) entry which is preliminary data.</text>
</comment>
<dbReference type="Proteomes" id="UP000596742">
    <property type="component" value="Unassembled WGS sequence"/>
</dbReference>
<gene>
    <name evidence="1" type="ORF">MGAL_10B019568</name>
</gene>
<dbReference type="EMBL" id="UYJE01000823">
    <property type="protein sequence ID" value="VDH96843.1"/>
    <property type="molecule type" value="Genomic_DNA"/>
</dbReference>
<evidence type="ECO:0000313" key="2">
    <source>
        <dbReference type="Proteomes" id="UP000596742"/>
    </source>
</evidence>